<dbReference type="Pfam" id="PF01593">
    <property type="entry name" value="Amino_oxidase"/>
    <property type="match status" value="1"/>
</dbReference>
<dbReference type="Proteomes" id="UP000694888">
    <property type="component" value="Unplaced"/>
</dbReference>
<feature type="domain" description="Amine oxidase" evidence="2">
    <location>
        <begin position="52"/>
        <end position="527"/>
    </location>
</feature>
<keyword evidence="1" id="KW-0732">Signal</keyword>
<feature type="signal peptide" evidence="1">
    <location>
        <begin position="1"/>
        <end position="18"/>
    </location>
</feature>
<reference evidence="4" key="1">
    <citation type="submission" date="2025-08" db="UniProtKB">
        <authorList>
            <consortium name="RefSeq"/>
        </authorList>
    </citation>
    <scope>IDENTIFICATION</scope>
</reference>
<accession>A0ABM0JXU6</accession>
<dbReference type="GeneID" id="101849311"/>
<dbReference type="Gene3D" id="3.50.50.60">
    <property type="entry name" value="FAD/NAD(P)-binding domain"/>
    <property type="match status" value="1"/>
</dbReference>
<gene>
    <name evidence="4" type="primary">LOC101849311</name>
</gene>
<evidence type="ECO:0000313" key="4">
    <source>
        <dbReference type="RefSeq" id="XP_005104083.1"/>
    </source>
</evidence>
<evidence type="ECO:0000313" key="3">
    <source>
        <dbReference type="Proteomes" id="UP000694888"/>
    </source>
</evidence>
<proteinExistence type="predicted"/>
<dbReference type="RefSeq" id="XP_005104083.1">
    <property type="nucleotide sequence ID" value="XM_005104026.3"/>
</dbReference>
<dbReference type="PANTHER" id="PTHR10742">
    <property type="entry name" value="FLAVIN MONOAMINE OXIDASE"/>
    <property type="match status" value="1"/>
</dbReference>
<feature type="chain" id="PRO_5045710232" evidence="1">
    <location>
        <begin position="19"/>
        <end position="535"/>
    </location>
</feature>
<sequence length="535" mass="60386">MSSAFLLLACALVISVHADGVCRNRRQCNKEVCGSSYDVAIVGAGPGGANSAYMLRESGLDIAVFEYSDRVGGRLFTYQLPNTPDVNLEIGGMRFIEGAMHRLWKVISELGLTPKVFKEGFGKEGRQRFYLRGQSLTKKQVKSGDVPYDLSPEEKANQGRLVEYYLEKLTGLQLNGEPLKREVALKLTVPDGRFLYDLTFDEALDLVASPEGKEFARDTHVFTSEVTLDASAISIFDDHLGEDYYGSEIYTLEEGMSSVPQGLLQTFLDAAKSNEFFPNNHLKALRRRTNGQYVLYFEPTTSKDGQTTINYLEPLKVVCAQRVILAMPVYALRQLDWSQLRNDRATQAYRAVRPMPASKVFMTFDQPWWLQNERKSWVTKSDALFSQMYDWQKSEASGDYILIASYADGLKAQYLRELKDQGEDIPGSDPGYNQVTVPLKDAILEHLTEAYGVERKSIPEPVTAASQFWTDYPFGCGWITWRAGYHFDDVISTMRRPSLKDEVYVVGSDYSWGLISSWIEGALETSENVINDYFL</sequence>
<dbReference type="PRINTS" id="PR00419">
    <property type="entry name" value="ADXRDTASE"/>
</dbReference>
<dbReference type="InterPro" id="IPR050281">
    <property type="entry name" value="Flavin_monoamine_oxidase"/>
</dbReference>
<dbReference type="SUPFAM" id="SSF51905">
    <property type="entry name" value="FAD/NAD(P)-binding domain"/>
    <property type="match status" value="1"/>
</dbReference>
<dbReference type="InterPro" id="IPR002937">
    <property type="entry name" value="Amino_oxidase"/>
</dbReference>
<keyword evidence="3" id="KW-1185">Reference proteome</keyword>
<organism evidence="3 4">
    <name type="scientific">Aplysia californica</name>
    <name type="common">California sea hare</name>
    <dbReference type="NCBI Taxonomy" id="6500"/>
    <lineage>
        <taxon>Eukaryota</taxon>
        <taxon>Metazoa</taxon>
        <taxon>Spiralia</taxon>
        <taxon>Lophotrochozoa</taxon>
        <taxon>Mollusca</taxon>
        <taxon>Gastropoda</taxon>
        <taxon>Heterobranchia</taxon>
        <taxon>Euthyneura</taxon>
        <taxon>Tectipleura</taxon>
        <taxon>Aplysiida</taxon>
        <taxon>Aplysioidea</taxon>
        <taxon>Aplysiidae</taxon>
        <taxon>Aplysia</taxon>
    </lineage>
</organism>
<evidence type="ECO:0000256" key="1">
    <source>
        <dbReference type="SAM" id="SignalP"/>
    </source>
</evidence>
<protein>
    <submittedName>
        <fullName evidence="4">L-amino-acid oxidase-like</fullName>
    </submittedName>
</protein>
<name>A0ABM0JXU6_APLCA</name>
<dbReference type="InterPro" id="IPR036188">
    <property type="entry name" value="FAD/NAD-bd_sf"/>
</dbReference>
<evidence type="ECO:0000259" key="2">
    <source>
        <dbReference type="Pfam" id="PF01593"/>
    </source>
</evidence>
<dbReference type="SUPFAM" id="SSF54373">
    <property type="entry name" value="FAD-linked reductases, C-terminal domain"/>
    <property type="match status" value="1"/>
</dbReference>
<dbReference type="PANTHER" id="PTHR10742:SF342">
    <property type="entry name" value="AMINE OXIDASE"/>
    <property type="match status" value="1"/>
</dbReference>